<protein>
    <recommendedName>
        <fullName evidence="4">Ig-like domain-containing protein</fullName>
    </recommendedName>
</protein>
<accession>A0A512HTZ6</accession>
<organism evidence="2 3">
    <name type="scientific">Aeromicrobium flavum</name>
    <dbReference type="NCBI Taxonomy" id="416568"/>
    <lineage>
        <taxon>Bacteria</taxon>
        <taxon>Bacillati</taxon>
        <taxon>Actinomycetota</taxon>
        <taxon>Actinomycetes</taxon>
        <taxon>Propionibacteriales</taxon>
        <taxon>Nocardioidaceae</taxon>
        <taxon>Aeromicrobium</taxon>
    </lineage>
</organism>
<comment type="caution">
    <text evidence="2">The sequence shown here is derived from an EMBL/GenBank/DDBJ whole genome shotgun (WGS) entry which is preliminary data.</text>
</comment>
<reference evidence="2 3" key="1">
    <citation type="submission" date="2019-07" db="EMBL/GenBank/DDBJ databases">
        <title>Whole genome shotgun sequence of Aeromicrobium flavum NBRC 107625.</title>
        <authorList>
            <person name="Hosoyama A."/>
            <person name="Uohara A."/>
            <person name="Ohji S."/>
            <person name="Ichikawa N."/>
        </authorList>
    </citation>
    <scope>NUCLEOTIDE SEQUENCE [LARGE SCALE GENOMIC DNA]</scope>
    <source>
        <strain evidence="2 3">NBRC 107625</strain>
    </source>
</reference>
<dbReference type="Proteomes" id="UP000321769">
    <property type="component" value="Unassembled WGS sequence"/>
</dbReference>
<proteinExistence type="predicted"/>
<dbReference type="AlphaFoldDB" id="A0A512HTZ6"/>
<feature type="signal peptide" evidence="1">
    <location>
        <begin position="1"/>
        <end position="20"/>
    </location>
</feature>
<evidence type="ECO:0008006" key="4">
    <source>
        <dbReference type="Google" id="ProtNLM"/>
    </source>
</evidence>
<evidence type="ECO:0000313" key="2">
    <source>
        <dbReference type="EMBL" id="GEO88919.1"/>
    </source>
</evidence>
<gene>
    <name evidence="2" type="ORF">AFL01nite_12460</name>
</gene>
<dbReference type="RefSeq" id="WP_146826526.1">
    <property type="nucleotide sequence ID" value="NZ_BAAAYQ010000001.1"/>
</dbReference>
<keyword evidence="1" id="KW-0732">Signal</keyword>
<feature type="chain" id="PRO_5022005232" description="Ig-like domain-containing protein" evidence="1">
    <location>
        <begin position="21"/>
        <end position="150"/>
    </location>
</feature>
<evidence type="ECO:0000313" key="3">
    <source>
        <dbReference type="Proteomes" id="UP000321769"/>
    </source>
</evidence>
<name>A0A512HTZ6_9ACTN</name>
<keyword evidence="3" id="KW-1185">Reference proteome</keyword>
<sequence length="150" mass="15973">MSILAVVGFVLGLAMPAAYAQSYKTSPIKVFGHSTSCTLGIGSINDTTHKGGAQTVNRVGCDVNNAPRAVPANRMYAHTSLYRSNTSYMCGEAGKWNSTSTATLTVTASLRVQSVCPANGTYYAVTSHARIADNGASYVEYRQTGAYRFR</sequence>
<evidence type="ECO:0000256" key="1">
    <source>
        <dbReference type="SAM" id="SignalP"/>
    </source>
</evidence>
<dbReference type="EMBL" id="BJZQ01000004">
    <property type="protein sequence ID" value="GEO88919.1"/>
    <property type="molecule type" value="Genomic_DNA"/>
</dbReference>